<keyword evidence="1" id="KW-0833">Ubl conjugation pathway</keyword>
<evidence type="ECO:0000313" key="5">
    <source>
        <dbReference type="Proteomes" id="UP000728185"/>
    </source>
</evidence>
<dbReference type="CDD" id="cd22089">
    <property type="entry name" value="F-box_FBXO9"/>
    <property type="match status" value="1"/>
</dbReference>
<evidence type="ECO:0000313" key="4">
    <source>
        <dbReference type="EMBL" id="KAA0196476.1"/>
    </source>
</evidence>
<keyword evidence="5" id="KW-1185">Reference proteome</keyword>
<dbReference type="Gene3D" id="1.20.1280.50">
    <property type="match status" value="1"/>
</dbReference>
<organism evidence="4 5">
    <name type="scientific">Fasciolopsis buskii</name>
    <dbReference type="NCBI Taxonomy" id="27845"/>
    <lineage>
        <taxon>Eukaryota</taxon>
        <taxon>Metazoa</taxon>
        <taxon>Spiralia</taxon>
        <taxon>Lophotrochozoa</taxon>
        <taxon>Platyhelminthes</taxon>
        <taxon>Trematoda</taxon>
        <taxon>Digenea</taxon>
        <taxon>Plagiorchiida</taxon>
        <taxon>Echinostomata</taxon>
        <taxon>Echinostomatoidea</taxon>
        <taxon>Fasciolidae</taxon>
        <taxon>Fasciolopsis</taxon>
    </lineage>
</organism>
<dbReference type="SUPFAM" id="SSF81383">
    <property type="entry name" value="F-box domain"/>
    <property type="match status" value="1"/>
</dbReference>
<feature type="compositionally biased region" description="Polar residues" evidence="2">
    <location>
        <begin position="7"/>
        <end position="16"/>
    </location>
</feature>
<dbReference type="Proteomes" id="UP000728185">
    <property type="component" value="Unassembled WGS sequence"/>
</dbReference>
<dbReference type="Pfam" id="PF19270">
    <property type="entry name" value="FBO_C"/>
    <property type="match status" value="1"/>
</dbReference>
<dbReference type="PANTHER" id="PTHR12874">
    <property type="entry name" value="F-BOX ONLY PROTEIN 48-RELATED"/>
    <property type="match status" value="1"/>
</dbReference>
<evidence type="ECO:0000256" key="2">
    <source>
        <dbReference type="SAM" id="MobiDB-lite"/>
    </source>
</evidence>
<dbReference type="EMBL" id="LUCM01002996">
    <property type="protein sequence ID" value="KAA0196476.1"/>
    <property type="molecule type" value="Genomic_DNA"/>
</dbReference>
<feature type="region of interest" description="Disordered" evidence="2">
    <location>
        <begin position="1"/>
        <end position="20"/>
    </location>
</feature>
<feature type="non-terminal residue" evidence="4">
    <location>
        <position position="1"/>
    </location>
</feature>
<dbReference type="GO" id="GO:0019005">
    <property type="term" value="C:SCF ubiquitin ligase complex"/>
    <property type="evidence" value="ECO:0007669"/>
    <property type="project" value="TreeGrafter"/>
</dbReference>
<reference evidence="4" key="1">
    <citation type="submission" date="2019-05" db="EMBL/GenBank/DDBJ databases">
        <title>Annotation for the trematode Fasciolopsis buski.</title>
        <authorList>
            <person name="Choi Y.-J."/>
        </authorList>
    </citation>
    <scope>NUCLEOTIDE SEQUENCE</scope>
    <source>
        <strain evidence="4">HT</strain>
        <tissue evidence="4">Whole worm</tissue>
    </source>
</reference>
<dbReference type="PROSITE" id="PS50181">
    <property type="entry name" value="FBOX"/>
    <property type="match status" value="1"/>
</dbReference>
<dbReference type="GO" id="GO:0031146">
    <property type="term" value="P:SCF-dependent proteasomal ubiquitin-dependent protein catabolic process"/>
    <property type="evidence" value="ECO:0007669"/>
    <property type="project" value="TreeGrafter"/>
</dbReference>
<dbReference type="PANTHER" id="PTHR12874:SF9">
    <property type="entry name" value="F-BOX ONLY PROTEIN 48"/>
    <property type="match status" value="1"/>
</dbReference>
<dbReference type="InterPro" id="IPR045464">
    <property type="entry name" value="Hrt3/FBXO9_C"/>
</dbReference>
<dbReference type="AlphaFoldDB" id="A0A8E0RYN2"/>
<protein>
    <submittedName>
        <fullName evidence="4">F-box only protein 9</fullName>
    </submittedName>
</protein>
<dbReference type="Pfam" id="PF12937">
    <property type="entry name" value="F-box-like"/>
    <property type="match status" value="1"/>
</dbReference>
<dbReference type="InterPro" id="IPR001810">
    <property type="entry name" value="F-box_dom"/>
</dbReference>
<accession>A0A8E0RYN2</accession>
<evidence type="ECO:0000259" key="3">
    <source>
        <dbReference type="PROSITE" id="PS50181"/>
    </source>
</evidence>
<evidence type="ECO:0000256" key="1">
    <source>
        <dbReference type="ARBA" id="ARBA00022786"/>
    </source>
</evidence>
<comment type="caution">
    <text evidence="4">The sequence shown here is derived from an EMBL/GenBank/DDBJ whole genome shotgun (WGS) entry which is preliminary data.</text>
</comment>
<gene>
    <name evidence="4" type="ORF">FBUS_07264</name>
</gene>
<dbReference type="OrthoDB" id="2117972at2759"/>
<dbReference type="GO" id="GO:0005737">
    <property type="term" value="C:cytoplasm"/>
    <property type="evidence" value="ECO:0007669"/>
    <property type="project" value="TreeGrafter"/>
</dbReference>
<dbReference type="InterPro" id="IPR036047">
    <property type="entry name" value="F-box-like_dom_sf"/>
</dbReference>
<sequence>ASLFVSLGSTSDLSQNSDHELSGPFTTAIIQSEKEEQTRTHISELPRELLLRVFRWAVGNHLDTRILGKLACVCRAFHSLAYEPSLWRAICFRQWPVLAHMQTVASAQRSGKWPRMTPQVFGYPSWHEMAIHKPHILFDGCYLCRISYVRMGEASFSEYYRPVHLVVYYRGIRFHTDGRVEMLTSPAEPSDVVSALGKWRKSGIAAHTDREGDCANNPNESGSTLGGLLQGRYVWEEPNVITCILHRPALRENIQNFRRYRHTQRSAAVPSEVTFTIRFRLTSSKRRLHNVLNWESYVIDTANRQVLTITTY</sequence>
<proteinExistence type="predicted"/>
<feature type="domain" description="F-box" evidence="3">
    <location>
        <begin position="39"/>
        <end position="90"/>
    </location>
</feature>
<name>A0A8E0RYN2_9TREM</name>